<comment type="caution">
    <text evidence="10">The sequence shown here is derived from an EMBL/GenBank/DDBJ whole genome shotgun (WGS) entry which is preliminary data.</text>
</comment>
<dbReference type="Gene3D" id="1.10.4160.10">
    <property type="entry name" value="Hydantoin permease"/>
    <property type="match status" value="1"/>
</dbReference>
<evidence type="ECO:0000313" key="10">
    <source>
        <dbReference type="EMBL" id="PZR79344.1"/>
    </source>
</evidence>
<evidence type="ECO:0000256" key="8">
    <source>
        <dbReference type="SAM" id="MobiDB-lite"/>
    </source>
</evidence>
<dbReference type="InterPro" id="IPR001248">
    <property type="entry name" value="Pur-cyt_permease"/>
</dbReference>
<evidence type="ECO:0000256" key="7">
    <source>
        <dbReference type="PIRNR" id="PIRNR002744"/>
    </source>
</evidence>
<feature type="transmembrane region" description="Helical" evidence="9">
    <location>
        <begin position="376"/>
        <end position="397"/>
    </location>
</feature>
<gene>
    <name evidence="10" type="ORF">DLM65_10880</name>
</gene>
<dbReference type="EMBL" id="QHBU01000211">
    <property type="protein sequence ID" value="PZR79344.1"/>
    <property type="molecule type" value="Genomic_DNA"/>
</dbReference>
<comment type="subcellular location">
    <subcellularLocation>
        <location evidence="1">Membrane</location>
        <topology evidence="1">Multi-pass membrane protein</topology>
    </subcellularLocation>
</comment>
<feature type="transmembrane region" description="Helical" evidence="9">
    <location>
        <begin position="334"/>
        <end position="356"/>
    </location>
</feature>
<feature type="transmembrane region" description="Helical" evidence="9">
    <location>
        <begin position="140"/>
        <end position="164"/>
    </location>
</feature>
<comment type="similarity">
    <text evidence="2 7">Belongs to the purine-cytosine permease (2.A.39) family.</text>
</comment>
<keyword evidence="5 9" id="KW-1133">Transmembrane helix</keyword>
<organism evidence="10 11">
    <name type="scientific">Candidatus Aeolococcus gillhamiae</name>
    <dbReference type="NCBI Taxonomy" id="3127015"/>
    <lineage>
        <taxon>Bacteria</taxon>
        <taxon>Bacillati</taxon>
        <taxon>Candidatus Dormiibacterota</taxon>
        <taxon>Candidatus Dormibacteria</taxon>
        <taxon>Candidatus Aeolococcales</taxon>
        <taxon>Candidatus Aeolococcaceae</taxon>
        <taxon>Candidatus Aeolococcus</taxon>
    </lineage>
</organism>
<feature type="transmembrane region" description="Helical" evidence="9">
    <location>
        <begin position="212"/>
        <end position="230"/>
    </location>
</feature>
<name>A0A2W6A749_9BACT</name>
<reference evidence="10 11" key="1">
    <citation type="journal article" date="2017" name="Nature">
        <title>Atmospheric trace gases support primary production in Antarctic desert surface soil.</title>
        <authorList>
            <person name="Ji M."/>
            <person name="Greening C."/>
            <person name="Vanwonterghem I."/>
            <person name="Carere C.R."/>
            <person name="Bay S.K."/>
            <person name="Steen J.A."/>
            <person name="Montgomery K."/>
            <person name="Lines T."/>
            <person name="Beardall J."/>
            <person name="van Dorst J."/>
            <person name="Snape I."/>
            <person name="Stott M.B."/>
            <person name="Hugenholtz P."/>
            <person name="Ferrari B.C."/>
        </authorList>
    </citation>
    <scope>NUCLEOTIDE SEQUENCE [LARGE SCALE GENOMIC DNA]</scope>
    <source>
        <strain evidence="10">RRmetagenome_bin12</strain>
    </source>
</reference>
<dbReference type="PIRSF" id="PIRSF002744">
    <property type="entry name" value="Pur-cyt_permease"/>
    <property type="match status" value="1"/>
</dbReference>
<evidence type="ECO:0000256" key="2">
    <source>
        <dbReference type="ARBA" id="ARBA00008974"/>
    </source>
</evidence>
<feature type="transmembrane region" description="Helical" evidence="9">
    <location>
        <begin position="184"/>
        <end position="205"/>
    </location>
</feature>
<sequence length="518" mass="55054">MRRDFEPRSTVRCRPARHPDGTAVSTTVTEEVEAGVLVREGVYGDSVAAIEPGGVEYIPAAERHGRPIELFWTWLSPNFEFATVYVGVLPVVLFGGGFWLTVLGLVLGTALGSVTHGWLSTFGPRYGVPQLIQSRGAFGFVGNLLPAALNTLTSGAGWVAVNSVSRAFAVQTFFGHVGWRVPPFWLALAVVVSVEVAIAFVGYNMVHRFERVIFPFLGLVFAACCLYIFGHTNAQLGFNAAAPAAAGGQVGAFILAVFFAYAYAVSWNPYGADYARYLPRNTPALRVALAAGLGIFVSCALLEIAGAALATVAGTSWGPNDVPTDQFVKPLPDALGLIATVAIALGAVAANVLNLYSAAMSFLTLGIRLTLRRRRAIVAVAFGIVGFGVGLTGGAAPGSKYEAFLFFNTYWIVPFIAVVLTDWTVRRGRYREAGFFDPRHRPWKGVVAMVAGIAASFPFWNQTLFVGVVPSNAPQVGDISFVVGCVVAVITYLALRPRATAPSAPVPPAIAAPRPPSR</sequence>
<evidence type="ECO:0000256" key="6">
    <source>
        <dbReference type="ARBA" id="ARBA00023136"/>
    </source>
</evidence>
<dbReference type="GO" id="GO:0022857">
    <property type="term" value="F:transmembrane transporter activity"/>
    <property type="evidence" value="ECO:0007669"/>
    <property type="project" value="InterPro"/>
</dbReference>
<keyword evidence="3 7" id="KW-0813">Transport</keyword>
<evidence type="ECO:0000256" key="4">
    <source>
        <dbReference type="ARBA" id="ARBA00022692"/>
    </source>
</evidence>
<feature type="transmembrane region" description="Helical" evidence="9">
    <location>
        <begin position="475"/>
        <end position="495"/>
    </location>
</feature>
<evidence type="ECO:0000256" key="3">
    <source>
        <dbReference type="ARBA" id="ARBA00022448"/>
    </source>
</evidence>
<feature type="transmembrane region" description="Helical" evidence="9">
    <location>
        <begin position="98"/>
        <end position="119"/>
    </location>
</feature>
<feature type="transmembrane region" description="Helical" evidence="9">
    <location>
        <begin position="403"/>
        <end position="425"/>
    </location>
</feature>
<dbReference type="GO" id="GO:0005886">
    <property type="term" value="C:plasma membrane"/>
    <property type="evidence" value="ECO:0007669"/>
    <property type="project" value="TreeGrafter"/>
</dbReference>
<dbReference type="Proteomes" id="UP000248724">
    <property type="component" value="Unassembled WGS sequence"/>
</dbReference>
<dbReference type="PANTHER" id="PTHR31806">
    <property type="entry name" value="PURINE-CYTOSINE PERMEASE FCY2-RELATED"/>
    <property type="match status" value="1"/>
</dbReference>
<feature type="region of interest" description="Disordered" evidence="8">
    <location>
        <begin position="1"/>
        <end position="22"/>
    </location>
</feature>
<proteinExistence type="inferred from homology"/>
<evidence type="ECO:0000256" key="5">
    <source>
        <dbReference type="ARBA" id="ARBA00022989"/>
    </source>
</evidence>
<accession>A0A2W6A749</accession>
<dbReference type="Pfam" id="PF02133">
    <property type="entry name" value="Transp_cyt_pur"/>
    <property type="match status" value="1"/>
</dbReference>
<keyword evidence="4 9" id="KW-0812">Transmembrane</keyword>
<feature type="transmembrane region" description="Helical" evidence="9">
    <location>
        <begin position="242"/>
        <end position="266"/>
    </location>
</feature>
<keyword evidence="6 7" id="KW-0472">Membrane</keyword>
<evidence type="ECO:0000256" key="9">
    <source>
        <dbReference type="SAM" id="Phobius"/>
    </source>
</evidence>
<protein>
    <submittedName>
        <fullName evidence="10">Cytosine permease</fullName>
    </submittedName>
</protein>
<feature type="transmembrane region" description="Helical" evidence="9">
    <location>
        <begin position="287"/>
        <end position="314"/>
    </location>
</feature>
<evidence type="ECO:0000256" key="1">
    <source>
        <dbReference type="ARBA" id="ARBA00004141"/>
    </source>
</evidence>
<dbReference type="InterPro" id="IPR026030">
    <property type="entry name" value="Pur-cyt_permease_Fcy2/21/22"/>
</dbReference>
<dbReference type="PANTHER" id="PTHR31806:SF1">
    <property type="entry name" value="PURINE-CYTOSINE PERMEASE FCY2-RELATED"/>
    <property type="match status" value="1"/>
</dbReference>
<evidence type="ECO:0000313" key="11">
    <source>
        <dbReference type="Proteomes" id="UP000248724"/>
    </source>
</evidence>
<feature type="transmembrane region" description="Helical" evidence="9">
    <location>
        <begin position="446"/>
        <end position="469"/>
    </location>
</feature>
<dbReference type="AlphaFoldDB" id="A0A2W6A749"/>
<feature type="transmembrane region" description="Helical" evidence="9">
    <location>
        <begin position="71"/>
        <end position="92"/>
    </location>
</feature>